<evidence type="ECO:0000313" key="14">
    <source>
        <dbReference type="Proteomes" id="UP000003704"/>
    </source>
</evidence>
<comment type="function">
    <text evidence="6">Involved in the assimilation of dimethylsulphoniopropionate (DMSP), an important compound in the fixation of carbon in marine phytoplankton, by mediating the conversion of 3-(methylthio)propanoyl-CoA (MMPA-CoA) to 3-(methylthio)acryloyl-CoA (MTA-CoA).</text>
</comment>
<dbReference type="InterPro" id="IPR037069">
    <property type="entry name" value="AcylCoA_DH/ox_N_sf"/>
</dbReference>
<keyword evidence="14" id="KW-1185">Reference proteome</keyword>
<dbReference type="SUPFAM" id="SSF47203">
    <property type="entry name" value="Acyl-CoA dehydrogenase C-terminal domain-like"/>
    <property type="match status" value="1"/>
</dbReference>
<dbReference type="InterPro" id="IPR006091">
    <property type="entry name" value="Acyl-CoA_Oxase/DH_mid-dom"/>
</dbReference>
<dbReference type="InterPro" id="IPR046373">
    <property type="entry name" value="Acyl-CoA_Oxase/DH_mid-dom_sf"/>
</dbReference>
<dbReference type="PANTHER" id="PTHR42803">
    <property type="entry name" value="ACYL-COA DEHYDROGENASE"/>
    <property type="match status" value="1"/>
</dbReference>
<dbReference type="EMBL" id="AKGD01000003">
    <property type="protein sequence ID" value="EIT68398.1"/>
    <property type="molecule type" value="Genomic_DNA"/>
</dbReference>
<evidence type="ECO:0000256" key="2">
    <source>
        <dbReference type="ARBA" id="ARBA00009347"/>
    </source>
</evidence>
<dbReference type="Pfam" id="PF02770">
    <property type="entry name" value="Acyl-CoA_dh_M"/>
    <property type="match status" value="1"/>
</dbReference>
<evidence type="ECO:0000256" key="6">
    <source>
        <dbReference type="ARBA" id="ARBA00058683"/>
    </source>
</evidence>
<dbReference type="Pfam" id="PF02771">
    <property type="entry name" value="Acyl-CoA_dh_N"/>
    <property type="match status" value="1"/>
</dbReference>
<dbReference type="Proteomes" id="UP000003704">
    <property type="component" value="Unassembled WGS sequence"/>
</dbReference>
<dbReference type="EC" id="1.3.99.41" evidence="7"/>
<evidence type="ECO:0000256" key="8">
    <source>
        <dbReference type="ARBA" id="ARBA00069043"/>
    </source>
</evidence>
<dbReference type="InterPro" id="IPR006089">
    <property type="entry name" value="Acyl-CoA_DH_CS"/>
</dbReference>
<keyword evidence="9" id="KW-0560">Oxidoreductase</keyword>
<keyword evidence="4 9" id="KW-0274">FAD</keyword>
<comment type="caution">
    <text evidence="13">The sequence shown here is derived from an EMBL/GenBank/DDBJ whole genome shotgun (WGS) entry which is preliminary data.</text>
</comment>
<dbReference type="InterPro" id="IPR009075">
    <property type="entry name" value="AcylCo_DH/oxidase_C"/>
</dbReference>
<evidence type="ECO:0000256" key="1">
    <source>
        <dbReference type="ARBA" id="ARBA00001974"/>
    </source>
</evidence>
<evidence type="ECO:0000259" key="10">
    <source>
        <dbReference type="Pfam" id="PF00441"/>
    </source>
</evidence>
<organism evidence="13 14">
    <name type="scientific">Hydrocarboniphaga effusa AP103</name>
    <dbReference type="NCBI Taxonomy" id="1172194"/>
    <lineage>
        <taxon>Bacteria</taxon>
        <taxon>Pseudomonadati</taxon>
        <taxon>Pseudomonadota</taxon>
        <taxon>Gammaproteobacteria</taxon>
        <taxon>Nevskiales</taxon>
        <taxon>Nevskiaceae</taxon>
        <taxon>Hydrocarboniphaga</taxon>
    </lineage>
</organism>
<sequence>MASYSAPVSEIRFVLDDVLDIGRLNALPAFADVGLDTIHGAIEEAAKLLEEQLAPLHRSSDQGCTWAYGEVRTPTGYREFYERFQQGGWIGISQSPEYGGSGFPYVVGKVIEEMTCSANVSFALYPTLTTGCYEAIESCGDEEQHRLYCTKLATGEWGGTMCLTEPQAGSDVGAIKTRALPEADGSYRIDGNKIFISSGEHDLTENIIHLVLARLPDAPPGVRGLSTFVVPKFLVNADGTPGERNSVRCVSIEHKMGLHGSATCSLAFEAAKGWLVGKPGHGIQNMFVMMNFARIGVGIQGLGQCELATQNAIRYARDRKQGKSESGSELIVDHPDVRRMLLHMKAITEGARVLAYETATYVDIARNHPDPAVREEAQDWVELGTPLTKSFCTDSGFDLASMALQVYGGHGYVQEHGIEQIVRDAKIFCIYEGTNGIQALDLVRRKLTLREGRLPSRFISAVRGELESSEDSVSSDRPCPPRWKPWNTPQRKFRSSACKVRPTPRLVAPTTCARSR</sequence>
<comment type="cofactor">
    <cofactor evidence="1 9">
        <name>FAD</name>
        <dbReference type="ChEBI" id="CHEBI:57692"/>
    </cofactor>
</comment>
<dbReference type="AlphaFoldDB" id="I8T3W7"/>
<dbReference type="Pfam" id="PF00441">
    <property type="entry name" value="Acyl-CoA_dh_1"/>
    <property type="match status" value="1"/>
</dbReference>
<dbReference type="STRING" id="1172194.WQQ_35930"/>
<feature type="domain" description="Acyl-CoA dehydrogenase/oxidase C-terminal" evidence="10">
    <location>
        <begin position="280"/>
        <end position="445"/>
    </location>
</feature>
<dbReference type="FunFam" id="2.40.110.10:FF:000031">
    <property type="entry name" value="Acyl-CoA dehydrogenase, putative"/>
    <property type="match status" value="1"/>
</dbReference>
<feature type="domain" description="Acyl-CoA oxidase/dehydrogenase middle" evidence="11">
    <location>
        <begin position="161"/>
        <end position="269"/>
    </location>
</feature>
<dbReference type="PROSITE" id="PS00072">
    <property type="entry name" value="ACYL_COA_DH_1"/>
    <property type="match status" value="1"/>
</dbReference>
<evidence type="ECO:0000313" key="13">
    <source>
        <dbReference type="EMBL" id="EIT68398.1"/>
    </source>
</evidence>
<dbReference type="InterPro" id="IPR052166">
    <property type="entry name" value="Diverse_Acyl-CoA_DH"/>
</dbReference>
<evidence type="ECO:0000259" key="11">
    <source>
        <dbReference type="Pfam" id="PF02770"/>
    </source>
</evidence>
<feature type="domain" description="Acyl-CoA dehydrogenase/oxidase N-terminal" evidence="12">
    <location>
        <begin position="43"/>
        <end position="156"/>
    </location>
</feature>
<dbReference type="InterPro" id="IPR036250">
    <property type="entry name" value="AcylCo_DH-like_C"/>
</dbReference>
<evidence type="ECO:0000256" key="9">
    <source>
        <dbReference type="RuleBase" id="RU362125"/>
    </source>
</evidence>
<dbReference type="PANTHER" id="PTHR42803:SF1">
    <property type="entry name" value="BROAD-SPECIFICITY LINEAR ACYL-COA DEHYDROGENASE FADE5"/>
    <property type="match status" value="1"/>
</dbReference>
<comment type="catalytic activity">
    <reaction evidence="5">
        <text>3-(methylsulfanyl)propanoyl-CoA + oxidized [electron-transfer flavoprotein] + H(+) = 3-(methylsulfanyl)acryloyl-CoA + reduced [electron-transfer flavoprotein]</text>
        <dbReference type="Rhea" id="RHEA:52612"/>
        <dbReference type="Rhea" id="RHEA-COMP:10685"/>
        <dbReference type="Rhea" id="RHEA-COMP:10686"/>
        <dbReference type="ChEBI" id="CHEBI:15378"/>
        <dbReference type="ChEBI" id="CHEBI:57692"/>
        <dbReference type="ChEBI" id="CHEBI:58307"/>
        <dbReference type="ChEBI" id="CHEBI:82815"/>
        <dbReference type="ChEBI" id="CHEBI:84994"/>
        <dbReference type="EC" id="1.3.99.41"/>
    </reaction>
    <physiologicalReaction direction="left-to-right" evidence="5">
        <dbReference type="Rhea" id="RHEA:52613"/>
    </physiologicalReaction>
</comment>
<dbReference type="GO" id="GO:0050660">
    <property type="term" value="F:flavin adenine dinucleotide binding"/>
    <property type="evidence" value="ECO:0007669"/>
    <property type="project" value="InterPro"/>
</dbReference>
<keyword evidence="3 9" id="KW-0285">Flavoprotein</keyword>
<evidence type="ECO:0000256" key="5">
    <source>
        <dbReference type="ARBA" id="ARBA00051388"/>
    </source>
</evidence>
<dbReference type="Gene3D" id="2.40.110.10">
    <property type="entry name" value="Butyryl-CoA Dehydrogenase, subunit A, domain 2"/>
    <property type="match status" value="1"/>
</dbReference>
<evidence type="ECO:0000256" key="3">
    <source>
        <dbReference type="ARBA" id="ARBA00022630"/>
    </source>
</evidence>
<dbReference type="SUPFAM" id="SSF56645">
    <property type="entry name" value="Acyl-CoA dehydrogenase NM domain-like"/>
    <property type="match status" value="1"/>
</dbReference>
<name>I8T3W7_9GAMM</name>
<dbReference type="InterPro" id="IPR013786">
    <property type="entry name" value="AcylCoA_DH/ox_N"/>
</dbReference>
<evidence type="ECO:0000256" key="4">
    <source>
        <dbReference type="ARBA" id="ARBA00022827"/>
    </source>
</evidence>
<evidence type="ECO:0000259" key="12">
    <source>
        <dbReference type="Pfam" id="PF02771"/>
    </source>
</evidence>
<dbReference type="PATRIC" id="fig|1172194.4.peg.3486"/>
<proteinExistence type="inferred from homology"/>
<accession>I8T3W7</accession>
<dbReference type="GO" id="GO:0003995">
    <property type="term" value="F:acyl-CoA dehydrogenase activity"/>
    <property type="evidence" value="ECO:0007669"/>
    <property type="project" value="InterPro"/>
</dbReference>
<dbReference type="Gene3D" id="1.20.140.10">
    <property type="entry name" value="Butyryl-CoA Dehydrogenase, subunit A, domain 3"/>
    <property type="match status" value="1"/>
</dbReference>
<gene>
    <name evidence="13" type="ORF">WQQ_35930</name>
</gene>
<dbReference type="Gene3D" id="1.10.540.10">
    <property type="entry name" value="Acyl-CoA dehydrogenase/oxidase, N-terminal domain"/>
    <property type="match status" value="1"/>
</dbReference>
<reference evidence="13 14" key="1">
    <citation type="journal article" date="2012" name="J. Bacteriol.">
        <title>Genome Sequence of n-Alkane-Degrading Hydrocarboniphaga effusa Strain AP103T (ATCC BAA-332T).</title>
        <authorList>
            <person name="Chang H.K."/>
            <person name="Zylstra G.J."/>
            <person name="Chae J.C."/>
        </authorList>
    </citation>
    <scope>NUCLEOTIDE SEQUENCE [LARGE SCALE GENOMIC DNA]</scope>
    <source>
        <strain evidence="13 14">AP103</strain>
    </source>
</reference>
<evidence type="ECO:0000256" key="7">
    <source>
        <dbReference type="ARBA" id="ARBA00066694"/>
    </source>
</evidence>
<dbReference type="InterPro" id="IPR009100">
    <property type="entry name" value="AcylCoA_DH/oxidase_NM_dom_sf"/>
</dbReference>
<dbReference type="RefSeq" id="WP_007186530.1">
    <property type="nucleotide sequence ID" value="NZ_AKGD01000003.1"/>
</dbReference>
<dbReference type="OrthoDB" id="9764895at2"/>
<comment type="similarity">
    <text evidence="2 9">Belongs to the acyl-CoA dehydrogenase family.</text>
</comment>
<protein>
    <recommendedName>
        <fullName evidence="8">3-methylmercaptopropionyl-CoA dehydrogenase</fullName>
        <ecNumber evidence="7">1.3.99.41</ecNumber>
    </recommendedName>
</protein>